<dbReference type="AlphaFoldDB" id="A0AAE1UNA3"/>
<dbReference type="Proteomes" id="UP001292094">
    <property type="component" value="Unassembled WGS sequence"/>
</dbReference>
<dbReference type="PANTHER" id="PTHR46599:SF6">
    <property type="entry name" value="DUAL SPECIFICITY PHOSPHATASE 26"/>
    <property type="match status" value="1"/>
</dbReference>
<dbReference type="Pfam" id="PF13843">
    <property type="entry name" value="DDE_Tnp_1_7"/>
    <property type="match status" value="1"/>
</dbReference>
<protein>
    <recommendedName>
        <fullName evidence="2">PiggyBac transposable element-derived protein domain-containing protein</fullName>
    </recommendedName>
</protein>
<dbReference type="EMBL" id="JAWZYT010000373">
    <property type="protein sequence ID" value="KAK4324274.1"/>
    <property type="molecule type" value="Genomic_DNA"/>
</dbReference>
<gene>
    <name evidence="3" type="ORF">Pmani_005114</name>
</gene>
<keyword evidence="4" id="KW-1185">Reference proteome</keyword>
<feature type="compositionally biased region" description="Low complexity" evidence="1">
    <location>
        <begin position="347"/>
        <end position="371"/>
    </location>
</feature>
<reference evidence="3" key="1">
    <citation type="submission" date="2023-11" db="EMBL/GenBank/DDBJ databases">
        <title>Genome assemblies of two species of porcelain crab, Petrolisthes cinctipes and Petrolisthes manimaculis (Anomura: Porcellanidae).</title>
        <authorList>
            <person name="Angst P."/>
        </authorList>
    </citation>
    <scope>NUCLEOTIDE SEQUENCE</scope>
    <source>
        <strain evidence="3">PB745_02</strain>
        <tissue evidence="3">Gill</tissue>
    </source>
</reference>
<name>A0AAE1UNA3_9EUCA</name>
<evidence type="ECO:0000259" key="2">
    <source>
        <dbReference type="Pfam" id="PF13843"/>
    </source>
</evidence>
<evidence type="ECO:0000313" key="3">
    <source>
        <dbReference type="EMBL" id="KAK4324274.1"/>
    </source>
</evidence>
<feature type="compositionally biased region" description="Polar residues" evidence="1">
    <location>
        <begin position="1"/>
        <end position="11"/>
    </location>
</feature>
<evidence type="ECO:0000256" key="1">
    <source>
        <dbReference type="SAM" id="MobiDB-lite"/>
    </source>
</evidence>
<evidence type="ECO:0000313" key="4">
    <source>
        <dbReference type="Proteomes" id="UP001292094"/>
    </source>
</evidence>
<feature type="compositionally biased region" description="Polar residues" evidence="1">
    <location>
        <begin position="251"/>
        <end position="267"/>
    </location>
</feature>
<feature type="region of interest" description="Disordered" evidence="1">
    <location>
        <begin position="204"/>
        <end position="223"/>
    </location>
</feature>
<sequence length="893" mass="102018">MEGKQTVNTGRKSLKKKPKIKVGPSTSKCSMDVNPSVVTKKRKLSEHNFFHPQPESAKEVMDSGPFEFIDVMKHCNDYVMSEEEMIRVKVEQCNDNEKLEDEKMKVKFEDCSDNKKFEEERVKVKFEDWTDEDVILKVEHHIDEDDKSKSVIMHRSENLRREQIEEMLLQTTAELIGESEGSTDSDTGNEVATTPVVSARLAAEAESDLHPPPPHTSPSGSGQQEIVIDLEHAEIPNVSTLHSLITHTIPSHNTFTPNDSPAGSSTRYTHKRKGVAYSSTRFTAKRRIIHSSDSEEVDDVPEVDATSPIIDTEESESQLDPHDSDSDLDYEPLPMSQSETEEEEGSQETTTTQQSPTLQSPTPQQSTTTEAETNKYIHKLTSSDRRAPDKTLWSRKPLPPKPPQQAPQNYEKGLATNEAKNAVTPGDFLSLIIDDDMINIIVTCTNRMIEKKARKYKTEGFVHKTSYTEIKALIGILILSGSKHDNHHTTLEMFSTHHGAPIYRFVCSRNRFTFLLDCLRFDNIETRAERQATDKFAPFRDIFERFVSNSTKHYTPGNKLTIDEQLLSFRGRCPFKMYMPMKPAKYGLKIVMICDAENYYMCNAKTYLGKETVGRGRNVNIAQEITMTLMEPFLDTGRNLTMDNWFTSLPLTRQLYDRNTTCVGTIRRKGYIPMAMLGKSKQRKVNTSAFLFQENVTLLSYKAKKNKTVMLMSSLHNEVKIGDKGKAEIIHYYNKTKCGVDVLDQMCATYSMSRKTRRWPCCLFYGILNVATINSFILYKLSGHATGSKRNERRLFMQDLAYEFTRPYAIQRLEVPTLSRSLKTLIRDCYNVPEQDLPPPSNPQPAESRQRCNICHWKTASKCKTRCLECHRPICPTHTRITCVECYRDNPQE</sequence>
<accession>A0AAE1UNA3</accession>
<comment type="caution">
    <text evidence="3">The sequence shown here is derived from an EMBL/GenBank/DDBJ whole genome shotgun (WGS) entry which is preliminary data.</text>
</comment>
<organism evidence="3 4">
    <name type="scientific">Petrolisthes manimaculis</name>
    <dbReference type="NCBI Taxonomy" id="1843537"/>
    <lineage>
        <taxon>Eukaryota</taxon>
        <taxon>Metazoa</taxon>
        <taxon>Ecdysozoa</taxon>
        <taxon>Arthropoda</taxon>
        <taxon>Crustacea</taxon>
        <taxon>Multicrustacea</taxon>
        <taxon>Malacostraca</taxon>
        <taxon>Eumalacostraca</taxon>
        <taxon>Eucarida</taxon>
        <taxon>Decapoda</taxon>
        <taxon>Pleocyemata</taxon>
        <taxon>Anomura</taxon>
        <taxon>Galatheoidea</taxon>
        <taxon>Porcellanidae</taxon>
        <taxon>Petrolisthes</taxon>
    </lineage>
</organism>
<feature type="domain" description="PiggyBac transposable element-derived protein" evidence="2">
    <location>
        <begin position="424"/>
        <end position="776"/>
    </location>
</feature>
<feature type="region of interest" description="Disordered" evidence="1">
    <location>
        <begin position="289"/>
        <end position="409"/>
    </location>
</feature>
<feature type="region of interest" description="Disordered" evidence="1">
    <location>
        <begin position="251"/>
        <end position="272"/>
    </location>
</feature>
<dbReference type="PANTHER" id="PTHR46599">
    <property type="entry name" value="PIGGYBAC TRANSPOSABLE ELEMENT-DERIVED PROTEIN 4"/>
    <property type="match status" value="1"/>
</dbReference>
<feature type="region of interest" description="Disordered" evidence="1">
    <location>
        <begin position="1"/>
        <end position="32"/>
    </location>
</feature>
<proteinExistence type="predicted"/>
<dbReference type="InterPro" id="IPR029526">
    <property type="entry name" value="PGBD"/>
</dbReference>